<evidence type="ECO:0000256" key="6">
    <source>
        <dbReference type="ARBA" id="ARBA00023136"/>
    </source>
</evidence>
<evidence type="ECO:0000313" key="10">
    <source>
        <dbReference type="EMBL" id="KRM75392.1"/>
    </source>
</evidence>
<dbReference type="InterPro" id="IPR006037">
    <property type="entry name" value="RCK_C"/>
</dbReference>
<dbReference type="RefSeq" id="WP_056996798.1">
    <property type="nucleotide sequence ID" value="NZ_AYYR01000053.1"/>
</dbReference>
<feature type="domain" description="RCK C-terminal" evidence="9">
    <location>
        <begin position="427"/>
        <end position="508"/>
    </location>
</feature>
<dbReference type="PANTHER" id="PTHR45711">
    <property type="entry name" value="CHLORIDE CHANNEL PROTEIN"/>
    <property type="match status" value="1"/>
</dbReference>
<evidence type="ECO:0000256" key="2">
    <source>
        <dbReference type="ARBA" id="ARBA00022448"/>
    </source>
</evidence>
<feature type="transmembrane region" description="Helical" evidence="8">
    <location>
        <begin position="303"/>
        <end position="323"/>
    </location>
</feature>
<feature type="transmembrane region" description="Helical" evidence="8">
    <location>
        <begin position="190"/>
        <end position="216"/>
    </location>
</feature>
<dbReference type="PANTHER" id="PTHR45711:SF6">
    <property type="entry name" value="CHLORIDE CHANNEL PROTEIN"/>
    <property type="match status" value="1"/>
</dbReference>
<dbReference type="GO" id="GO:0006813">
    <property type="term" value="P:potassium ion transport"/>
    <property type="evidence" value="ECO:0007669"/>
    <property type="project" value="InterPro"/>
</dbReference>
<organism evidence="10 11">
    <name type="scientific">Secundilactobacillus collinoides DSM 20515 = JCM 1123</name>
    <dbReference type="NCBI Taxonomy" id="1423733"/>
    <lineage>
        <taxon>Bacteria</taxon>
        <taxon>Bacillati</taxon>
        <taxon>Bacillota</taxon>
        <taxon>Bacilli</taxon>
        <taxon>Lactobacillales</taxon>
        <taxon>Lactobacillaceae</taxon>
        <taxon>Secundilactobacillus</taxon>
    </lineage>
</organism>
<comment type="subcellular location">
    <subcellularLocation>
        <location evidence="1">Membrane</location>
        <topology evidence="1">Multi-pass membrane protein</topology>
    </subcellularLocation>
</comment>
<dbReference type="PRINTS" id="PR00762">
    <property type="entry name" value="CLCHANNEL"/>
</dbReference>
<feature type="transmembrane region" description="Helical" evidence="8">
    <location>
        <begin position="55"/>
        <end position="77"/>
    </location>
</feature>
<dbReference type="GO" id="GO:0008324">
    <property type="term" value="F:monoatomic cation transmembrane transporter activity"/>
    <property type="evidence" value="ECO:0007669"/>
    <property type="project" value="InterPro"/>
</dbReference>
<evidence type="ECO:0000256" key="5">
    <source>
        <dbReference type="ARBA" id="ARBA00023065"/>
    </source>
</evidence>
<dbReference type="AlphaFoldDB" id="A0A0R2B8K7"/>
<dbReference type="SUPFAM" id="SSF116726">
    <property type="entry name" value="TrkA C-terminal domain-like"/>
    <property type="match status" value="1"/>
</dbReference>
<dbReference type="Pfam" id="PF02080">
    <property type="entry name" value="TrkA_C"/>
    <property type="match status" value="1"/>
</dbReference>
<dbReference type="InterPro" id="IPR014743">
    <property type="entry name" value="Cl-channel_core"/>
</dbReference>
<dbReference type="Gene3D" id="1.10.3080.10">
    <property type="entry name" value="Clc chloride channel"/>
    <property type="match status" value="1"/>
</dbReference>
<feature type="transmembrane region" description="Helical" evidence="8">
    <location>
        <begin position="398"/>
        <end position="421"/>
    </location>
</feature>
<keyword evidence="2" id="KW-0813">Transport</keyword>
<dbReference type="PROSITE" id="PS51202">
    <property type="entry name" value="RCK_C"/>
    <property type="match status" value="1"/>
</dbReference>
<feature type="transmembrane region" description="Helical" evidence="8">
    <location>
        <begin position="154"/>
        <end position="178"/>
    </location>
</feature>
<feature type="transmembrane region" description="Helical" evidence="8">
    <location>
        <begin position="265"/>
        <end position="282"/>
    </location>
</feature>
<dbReference type="GO" id="GO:0005247">
    <property type="term" value="F:voltage-gated chloride channel activity"/>
    <property type="evidence" value="ECO:0007669"/>
    <property type="project" value="TreeGrafter"/>
</dbReference>
<gene>
    <name evidence="10" type="ORF">FC82_GL002261</name>
</gene>
<evidence type="ECO:0000313" key="11">
    <source>
        <dbReference type="Proteomes" id="UP000051845"/>
    </source>
</evidence>
<evidence type="ECO:0000256" key="1">
    <source>
        <dbReference type="ARBA" id="ARBA00004141"/>
    </source>
</evidence>
<evidence type="ECO:0000256" key="4">
    <source>
        <dbReference type="ARBA" id="ARBA00022989"/>
    </source>
</evidence>
<dbReference type="PATRIC" id="fig|1423733.4.peg.2373"/>
<evidence type="ECO:0000256" key="3">
    <source>
        <dbReference type="ARBA" id="ARBA00022692"/>
    </source>
</evidence>
<sequence>MESKEGRQRDYSRLAAVGRGLVIGLFVGVVISLFRLLIMNGLLLVQWFFGQAHHHVWLLGVWVMISVALTLITGVLIKQTPEIKGSGIPQVEGQLMGELDYHWWPVLWKKFVGGVLAIGSGLFLGREGPSIQLGATVGQGVAAVTHNTGSQRRLMIASGASAGLSAAFNAPIASTLFILEEVYHNFSTLIWLSALASALAANFVSTAVFGLTPVLHISYFASLPLRQYGLLIVLGIALGLLGRLYQSVVLRVGDWYHKITWLPDQYYSIIALILLMPVAWYLPSVLGGGNGLIVSLGMHTPTALILLGIFVLRFVYSMIAYGTGLPGGIFLPILTLGAVFGAFFGKLMVLWQLTKPEYVPIFIIAAMAGYFAGISKAPFTAILLITEMVGSLHHLMPLAVVSLIAYMTVDLLNGAPVYAAMLEKMQTPAQRHLTDEVGHMEIPVFANSVLDGKQVREVNWPQGALLTEIQRGERRIVPRGDTLVRVGDLLIVHTPLDQHENVRQALLKMNGS</sequence>
<feature type="transmembrane region" description="Helical" evidence="8">
    <location>
        <begin position="329"/>
        <end position="349"/>
    </location>
</feature>
<keyword evidence="5" id="KW-0406">Ion transport</keyword>
<feature type="transmembrane region" description="Helical" evidence="8">
    <location>
        <begin position="21"/>
        <end position="49"/>
    </location>
</feature>
<dbReference type="Gene3D" id="3.30.70.1450">
    <property type="entry name" value="Regulator of K+ conductance, C-terminal domain"/>
    <property type="match status" value="1"/>
</dbReference>
<evidence type="ECO:0000256" key="7">
    <source>
        <dbReference type="ARBA" id="ARBA00023214"/>
    </source>
</evidence>
<dbReference type="GO" id="GO:0005886">
    <property type="term" value="C:plasma membrane"/>
    <property type="evidence" value="ECO:0007669"/>
    <property type="project" value="TreeGrafter"/>
</dbReference>
<accession>A0A0R2B8K7</accession>
<dbReference type="STRING" id="33960.TY91_05805"/>
<proteinExistence type="predicted"/>
<evidence type="ECO:0000256" key="8">
    <source>
        <dbReference type="SAM" id="Phobius"/>
    </source>
</evidence>
<dbReference type="EMBL" id="AYYR01000053">
    <property type="protein sequence ID" value="KRM75392.1"/>
    <property type="molecule type" value="Genomic_DNA"/>
</dbReference>
<reference evidence="10 11" key="1">
    <citation type="journal article" date="2015" name="Genome Announc.">
        <title>Expanding the biotechnology potential of lactobacilli through comparative genomics of 213 strains and associated genera.</title>
        <authorList>
            <person name="Sun Z."/>
            <person name="Harris H.M."/>
            <person name="McCann A."/>
            <person name="Guo C."/>
            <person name="Argimon S."/>
            <person name="Zhang W."/>
            <person name="Yang X."/>
            <person name="Jeffery I.B."/>
            <person name="Cooney J.C."/>
            <person name="Kagawa T.F."/>
            <person name="Liu W."/>
            <person name="Song Y."/>
            <person name="Salvetti E."/>
            <person name="Wrobel A."/>
            <person name="Rasinkangas P."/>
            <person name="Parkhill J."/>
            <person name="Rea M.C."/>
            <person name="O'Sullivan O."/>
            <person name="Ritari J."/>
            <person name="Douillard F.P."/>
            <person name="Paul Ross R."/>
            <person name="Yang R."/>
            <person name="Briner A.E."/>
            <person name="Felis G.E."/>
            <person name="de Vos W.M."/>
            <person name="Barrangou R."/>
            <person name="Klaenhammer T.R."/>
            <person name="Caufield P.W."/>
            <person name="Cui Y."/>
            <person name="Zhang H."/>
            <person name="O'Toole P.W."/>
        </authorList>
    </citation>
    <scope>NUCLEOTIDE SEQUENCE [LARGE SCALE GENOMIC DNA]</scope>
    <source>
        <strain evidence="10 11">DSM 20515</strain>
    </source>
</reference>
<protein>
    <submittedName>
        <fullName evidence="10">Chloride channel protein EriC</fullName>
    </submittedName>
</protein>
<keyword evidence="6 8" id="KW-0472">Membrane</keyword>
<keyword evidence="7" id="KW-0868">Chloride</keyword>
<feature type="transmembrane region" description="Helical" evidence="8">
    <location>
        <begin position="228"/>
        <end position="245"/>
    </location>
</feature>
<dbReference type="CDD" id="cd01031">
    <property type="entry name" value="EriC"/>
    <property type="match status" value="1"/>
</dbReference>
<dbReference type="Pfam" id="PF00654">
    <property type="entry name" value="Voltage_CLC"/>
    <property type="match status" value="1"/>
</dbReference>
<comment type="caution">
    <text evidence="10">The sequence shown here is derived from an EMBL/GenBank/DDBJ whole genome shotgun (WGS) entry which is preliminary data.</text>
</comment>
<feature type="transmembrane region" description="Helical" evidence="8">
    <location>
        <begin position="361"/>
        <end position="386"/>
    </location>
</feature>
<evidence type="ECO:0000259" key="9">
    <source>
        <dbReference type="PROSITE" id="PS51202"/>
    </source>
</evidence>
<dbReference type="Proteomes" id="UP000051845">
    <property type="component" value="Unassembled WGS sequence"/>
</dbReference>
<dbReference type="InterPro" id="IPR036721">
    <property type="entry name" value="RCK_C_sf"/>
</dbReference>
<name>A0A0R2B8K7_SECCO</name>
<keyword evidence="3 8" id="KW-0812">Transmembrane</keyword>
<dbReference type="SUPFAM" id="SSF81340">
    <property type="entry name" value="Clc chloride channel"/>
    <property type="match status" value="1"/>
</dbReference>
<dbReference type="InterPro" id="IPR001807">
    <property type="entry name" value="ClC"/>
</dbReference>
<keyword evidence="4 8" id="KW-1133">Transmembrane helix</keyword>